<proteinExistence type="predicted"/>
<feature type="non-terminal residue" evidence="2">
    <location>
        <position position="221"/>
    </location>
</feature>
<dbReference type="EMBL" id="JAIFRP010005080">
    <property type="protein sequence ID" value="KAK2574745.1"/>
    <property type="molecule type" value="Genomic_DNA"/>
</dbReference>
<evidence type="ECO:0000313" key="2">
    <source>
        <dbReference type="EMBL" id="KAK2574745.1"/>
    </source>
</evidence>
<dbReference type="AlphaFoldDB" id="A0AAD9VIB1"/>
<evidence type="ECO:0000256" key="1">
    <source>
        <dbReference type="SAM" id="MobiDB-lite"/>
    </source>
</evidence>
<feature type="region of interest" description="Disordered" evidence="1">
    <location>
        <begin position="1"/>
        <end position="40"/>
    </location>
</feature>
<reference evidence="2" key="1">
    <citation type="submission" date="2021-08" db="EMBL/GenBank/DDBJ databases">
        <authorList>
            <person name="Misof B."/>
            <person name="Oliver O."/>
            <person name="Podsiadlowski L."/>
            <person name="Donath A."/>
            <person name="Peters R."/>
            <person name="Mayer C."/>
            <person name="Rust J."/>
            <person name="Gunkel S."/>
            <person name="Lesny P."/>
            <person name="Martin S."/>
            <person name="Oeyen J.P."/>
            <person name="Petersen M."/>
            <person name="Panagiotis P."/>
            <person name="Wilbrandt J."/>
            <person name="Tanja T."/>
        </authorList>
    </citation>
    <scope>NUCLEOTIDE SEQUENCE</scope>
    <source>
        <strain evidence="2">GBR_01_08_01A</strain>
        <tissue evidence="2">Thorax + abdomen</tissue>
    </source>
</reference>
<accession>A0AAD9VIB1</accession>
<feature type="region of interest" description="Disordered" evidence="1">
    <location>
        <begin position="113"/>
        <end position="158"/>
    </location>
</feature>
<protein>
    <submittedName>
        <fullName evidence="2">Uncharacterized protein</fullName>
    </submittedName>
</protein>
<organism evidence="2 3">
    <name type="scientific">Odynerus spinipes</name>
    <dbReference type="NCBI Taxonomy" id="1348599"/>
    <lineage>
        <taxon>Eukaryota</taxon>
        <taxon>Metazoa</taxon>
        <taxon>Ecdysozoa</taxon>
        <taxon>Arthropoda</taxon>
        <taxon>Hexapoda</taxon>
        <taxon>Insecta</taxon>
        <taxon>Pterygota</taxon>
        <taxon>Neoptera</taxon>
        <taxon>Endopterygota</taxon>
        <taxon>Hymenoptera</taxon>
        <taxon>Apocrita</taxon>
        <taxon>Aculeata</taxon>
        <taxon>Vespoidea</taxon>
        <taxon>Vespidae</taxon>
        <taxon>Eumeninae</taxon>
        <taxon>Odynerus</taxon>
    </lineage>
</organism>
<feature type="compositionally biased region" description="Polar residues" evidence="1">
    <location>
        <begin position="132"/>
        <end position="144"/>
    </location>
</feature>
<gene>
    <name evidence="2" type="ORF">KPH14_013032</name>
</gene>
<name>A0AAD9VIB1_9HYME</name>
<dbReference type="Proteomes" id="UP001258017">
    <property type="component" value="Unassembled WGS sequence"/>
</dbReference>
<evidence type="ECO:0000313" key="3">
    <source>
        <dbReference type="Proteomes" id="UP001258017"/>
    </source>
</evidence>
<keyword evidence="3" id="KW-1185">Reference proteome</keyword>
<comment type="caution">
    <text evidence="2">The sequence shown here is derived from an EMBL/GenBank/DDBJ whole genome shotgun (WGS) entry which is preliminary data.</text>
</comment>
<reference evidence="2" key="2">
    <citation type="journal article" date="2023" name="Commun. Biol.">
        <title>Intrasexual cuticular hydrocarbon dimorphism in a wasp sheds light on hydrocarbon biosynthesis genes in Hymenoptera.</title>
        <authorList>
            <person name="Moris V.C."/>
            <person name="Podsiadlowski L."/>
            <person name="Martin S."/>
            <person name="Oeyen J.P."/>
            <person name="Donath A."/>
            <person name="Petersen M."/>
            <person name="Wilbrandt J."/>
            <person name="Misof B."/>
            <person name="Liedtke D."/>
            <person name="Thamm M."/>
            <person name="Scheiner R."/>
            <person name="Schmitt T."/>
            <person name="Niehuis O."/>
        </authorList>
    </citation>
    <scope>NUCLEOTIDE SEQUENCE</scope>
    <source>
        <strain evidence="2">GBR_01_08_01A</strain>
    </source>
</reference>
<sequence length="221" mass="25444">MRSPVRSAPPVLPSPNTDQINYSSGSSGQGQGTSRNEDMSMREIASLLEEIQAQQNQLVQKVQLLESSILQTVERRLEDNNNRIYESFTLLKREVRDMVREIKHKLENSEIEATNPCRGTRQAYSQVEARQPTGNSNSRNLNTDEQSRGRGAQEEYNNMRPFKVKPQLPNFEGSMHERPPKFLRELRNFLDIARIPESEMKFIINQALKGTANEWWDLVAQ</sequence>